<dbReference type="PANTHER" id="PTHR43540:SF6">
    <property type="entry name" value="ISOCHORISMATASE-LIKE DOMAIN-CONTAINING PROTEIN"/>
    <property type="match status" value="1"/>
</dbReference>
<dbReference type="PANTHER" id="PTHR43540">
    <property type="entry name" value="PEROXYUREIDOACRYLATE/UREIDOACRYLATE AMIDOHYDROLASE-RELATED"/>
    <property type="match status" value="1"/>
</dbReference>
<dbReference type="HOGENOM" id="CLU_068979_8_4_7"/>
<evidence type="ECO:0000256" key="1">
    <source>
        <dbReference type="ARBA" id="ARBA00022801"/>
    </source>
</evidence>
<evidence type="ECO:0000313" key="3">
    <source>
        <dbReference type="EMBL" id="ACY14164.1"/>
    </source>
</evidence>
<dbReference type="InterPro" id="IPR000868">
    <property type="entry name" value="Isochorismatase-like_dom"/>
</dbReference>
<dbReference type="KEGG" id="hoh:Hoch_1614"/>
<sequence length="187" mass="20989">MIETHPEGKAPSALVVIDMLTPYDYRDAEIVAEHAPEPVANIARLLERCRAEGVRIIYVNDNYRDWDCSPAELVSDALAGQHPELVEPLLPQPGEAFILKVRHSAFYSTPLEYLLATEGIGRVVLTGQVTEQCILYSALDAYVRNFRLAVVEDAVVPLDRELARASLRMMERNMRADIERTANADLR</sequence>
<name>D0LWR7_HALO1</name>
<dbReference type="Pfam" id="PF00857">
    <property type="entry name" value="Isochorismatase"/>
    <property type="match status" value="1"/>
</dbReference>
<dbReference type="STRING" id="502025.Hoch_1614"/>
<dbReference type="InterPro" id="IPR050272">
    <property type="entry name" value="Isochorismatase-like_hydrls"/>
</dbReference>
<feature type="domain" description="Isochorismatase-like" evidence="2">
    <location>
        <begin position="12"/>
        <end position="173"/>
    </location>
</feature>
<proteinExistence type="predicted"/>
<dbReference type="AlphaFoldDB" id="D0LWR7"/>
<gene>
    <name evidence="3" type="ordered locus">Hoch_1614</name>
</gene>
<dbReference type="SUPFAM" id="SSF52499">
    <property type="entry name" value="Isochorismatase-like hydrolases"/>
    <property type="match status" value="1"/>
</dbReference>
<dbReference type="eggNOG" id="COG1335">
    <property type="taxonomic scope" value="Bacteria"/>
</dbReference>
<organism evidence="3 4">
    <name type="scientific">Haliangium ochraceum (strain DSM 14365 / JCM 11303 / SMP-2)</name>
    <dbReference type="NCBI Taxonomy" id="502025"/>
    <lineage>
        <taxon>Bacteria</taxon>
        <taxon>Pseudomonadati</taxon>
        <taxon>Myxococcota</taxon>
        <taxon>Polyangia</taxon>
        <taxon>Haliangiales</taxon>
        <taxon>Kofleriaceae</taxon>
        <taxon>Haliangium</taxon>
    </lineage>
</organism>
<dbReference type="RefSeq" id="WP_012826772.1">
    <property type="nucleotide sequence ID" value="NC_013440.1"/>
</dbReference>
<accession>D0LWR7</accession>
<dbReference type="Proteomes" id="UP000001880">
    <property type="component" value="Chromosome"/>
</dbReference>
<keyword evidence="4" id="KW-1185">Reference proteome</keyword>
<dbReference type="Gene3D" id="3.40.50.850">
    <property type="entry name" value="Isochorismatase-like"/>
    <property type="match status" value="1"/>
</dbReference>
<dbReference type="InterPro" id="IPR036380">
    <property type="entry name" value="Isochorismatase-like_sf"/>
</dbReference>
<reference evidence="3 4" key="1">
    <citation type="journal article" date="2010" name="Stand. Genomic Sci.">
        <title>Complete genome sequence of Haliangium ochraceum type strain (SMP-2).</title>
        <authorList>
            <consortium name="US DOE Joint Genome Institute (JGI-PGF)"/>
            <person name="Ivanova N."/>
            <person name="Daum C."/>
            <person name="Lang E."/>
            <person name="Abt B."/>
            <person name="Kopitz M."/>
            <person name="Saunders E."/>
            <person name="Lapidus A."/>
            <person name="Lucas S."/>
            <person name="Glavina Del Rio T."/>
            <person name="Nolan M."/>
            <person name="Tice H."/>
            <person name="Copeland A."/>
            <person name="Cheng J.F."/>
            <person name="Chen F."/>
            <person name="Bruce D."/>
            <person name="Goodwin L."/>
            <person name="Pitluck S."/>
            <person name="Mavromatis K."/>
            <person name="Pati A."/>
            <person name="Mikhailova N."/>
            <person name="Chen A."/>
            <person name="Palaniappan K."/>
            <person name="Land M."/>
            <person name="Hauser L."/>
            <person name="Chang Y.J."/>
            <person name="Jeffries C.D."/>
            <person name="Detter J.C."/>
            <person name="Brettin T."/>
            <person name="Rohde M."/>
            <person name="Goker M."/>
            <person name="Bristow J."/>
            <person name="Markowitz V."/>
            <person name="Eisen J.A."/>
            <person name="Hugenholtz P."/>
            <person name="Kyrpides N.C."/>
            <person name="Klenk H.P."/>
        </authorList>
    </citation>
    <scope>NUCLEOTIDE SEQUENCE [LARGE SCALE GENOMIC DNA]</scope>
    <source>
        <strain evidence="4">DSM 14365 / CIP 107738 / JCM 11303 / AJ 13395 / SMP-2</strain>
    </source>
</reference>
<dbReference type="GO" id="GO:0016787">
    <property type="term" value="F:hydrolase activity"/>
    <property type="evidence" value="ECO:0007669"/>
    <property type="project" value="UniProtKB-KW"/>
</dbReference>
<dbReference type="OrthoDB" id="9791276at2"/>
<protein>
    <submittedName>
        <fullName evidence="3">Isochorismatase hydrolase</fullName>
    </submittedName>
</protein>
<evidence type="ECO:0000313" key="4">
    <source>
        <dbReference type="Proteomes" id="UP000001880"/>
    </source>
</evidence>
<dbReference type="EMBL" id="CP001804">
    <property type="protein sequence ID" value="ACY14164.1"/>
    <property type="molecule type" value="Genomic_DNA"/>
</dbReference>
<keyword evidence="1 3" id="KW-0378">Hydrolase</keyword>
<evidence type="ECO:0000259" key="2">
    <source>
        <dbReference type="Pfam" id="PF00857"/>
    </source>
</evidence>
<dbReference type="CDD" id="cd00431">
    <property type="entry name" value="cysteine_hydrolases"/>
    <property type="match status" value="1"/>
</dbReference>